<feature type="compositionally biased region" description="Low complexity" evidence="1">
    <location>
        <begin position="25"/>
        <end position="34"/>
    </location>
</feature>
<dbReference type="Proteomes" id="UP000701801">
    <property type="component" value="Unassembled WGS sequence"/>
</dbReference>
<feature type="compositionally biased region" description="Basic and acidic residues" evidence="1">
    <location>
        <begin position="102"/>
        <end position="113"/>
    </location>
</feature>
<evidence type="ECO:0000313" key="2">
    <source>
        <dbReference type="EMBL" id="CAG8974711.1"/>
    </source>
</evidence>
<organism evidence="2 3">
    <name type="scientific">Hymenoscyphus albidus</name>
    <dbReference type="NCBI Taxonomy" id="595503"/>
    <lineage>
        <taxon>Eukaryota</taxon>
        <taxon>Fungi</taxon>
        <taxon>Dikarya</taxon>
        <taxon>Ascomycota</taxon>
        <taxon>Pezizomycotina</taxon>
        <taxon>Leotiomycetes</taxon>
        <taxon>Helotiales</taxon>
        <taxon>Helotiaceae</taxon>
        <taxon>Hymenoscyphus</taxon>
    </lineage>
</organism>
<dbReference type="AlphaFoldDB" id="A0A9N9LLF3"/>
<keyword evidence="3" id="KW-1185">Reference proteome</keyword>
<dbReference type="EMBL" id="CAJVRM010000115">
    <property type="protein sequence ID" value="CAG8974711.1"/>
    <property type="molecule type" value="Genomic_DNA"/>
</dbReference>
<accession>A0A9N9LLF3</accession>
<sequence length="244" mass="28755">MLASASNPEATLEHDLANLTITRRPSSSPGSPQPKEGEKEDIQEKVKGKEKDIKTQWIEQEGNIKIYENDREKTPTSSSNIPTKNRTLATQDQESITDENLEPEREQDPEQEHEYQLLPPAVPSWDPCLHPFKEDNPFLDPELERPVWTFADDMNAQKRVLLWLRGVQKFRGTEEMREQDRFARVIWDVVDEDMVETERELRKEKLERVEKRVRERMEKELDGGWDVVEMERRVTGEMVRSGWW</sequence>
<dbReference type="OrthoDB" id="10381769at2759"/>
<proteinExistence type="predicted"/>
<protein>
    <submittedName>
        <fullName evidence="2">Uncharacterized protein</fullName>
    </submittedName>
</protein>
<evidence type="ECO:0000256" key="1">
    <source>
        <dbReference type="SAM" id="MobiDB-lite"/>
    </source>
</evidence>
<reference evidence="2" key="1">
    <citation type="submission" date="2021-07" db="EMBL/GenBank/DDBJ databases">
        <authorList>
            <person name="Durling M."/>
        </authorList>
    </citation>
    <scope>NUCLEOTIDE SEQUENCE</scope>
</reference>
<feature type="region of interest" description="Disordered" evidence="1">
    <location>
        <begin position="1"/>
        <end position="113"/>
    </location>
</feature>
<evidence type="ECO:0000313" key="3">
    <source>
        <dbReference type="Proteomes" id="UP000701801"/>
    </source>
</evidence>
<name>A0A9N9LLF3_9HELO</name>
<feature type="compositionally biased region" description="Basic and acidic residues" evidence="1">
    <location>
        <begin position="35"/>
        <end position="54"/>
    </location>
</feature>
<gene>
    <name evidence="2" type="ORF">HYALB_00010103</name>
</gene>
<comment type="caution">
    <text evidence="2">The sequence shown here is derived from an EMBL/GenBank/DDBJ whole genome shotgun (WGS) entry which is preliminary data.</text>
</comment>
<feature type="compositionally biased region" description="Polar residues" evidence="1">
    <location>
        <begin position="75"/>
        <end position="94"/>
    </location>
</feature>